<accession>A0A1H0ZDT4</accession>
<dbReference type="OrthoDB" id="5582316at2"/>
<dbReference type="Gene3D" id="3.40.190.10">
    <property type="entry name" value="Periplasmic binding protein-like II"/>
    <property type="match status" value="2"/>
</dbReference>
<dbReference type="PANTHER" id="PTHR42941:SF1">
    <property type="entry name" value="SLL1037 PROTEIN"/>
    <property type="match status" value="1"/>
</dbReference>
<dbReference type="PROSITE" id="PS51318">
    <property type="entry name" value="TAT"/>
    <property type="match status" value="1"/>
</dbReference>
<dbReference type="InterPro" id="IPR006311">
    <property type="entry name" value="TAT_signal"/>
</dbReference>
<dbReference type="Proteomes" id="UP000182690">
    <property type="component" value="Unassembled WGS sequence"/>
</dbReference>
<dbReference type="SUPFAM" id="SSF53850">
    <property type="entry name" value="Periplasmic binding protein-like II"/>
    <property type="match status" value="1"/>
</dbReference>
<name>A0A1H0ZDT4_9MICO</name>
<gene>
    <name evidence="1" type="ORF">SAMN04488565_1669</name>
</gene>
<dbReference type="PANTHER" id="PTHR42941">
    <property type="entry name" value="SLL1037 PROTEIN"/>
    <property type="match status" value="1"/>
</dbReference>
<protein>
    <recommendedName>
        <fullName evidence="3">TRAP transporter solute receptor, TAXI family</fullName>
    </recommendedName>
</protein>
<dbReference type="Pfam" id="PF16868">
    <property type="entry name" value="NMT1_3"/>
    <property type="match status" value="1"/>
</dbReference>
<sequence>MGARIGRGMPGARVSRRGLLLGGVAGWALALAGCAPARTRDLALACGEPGGAYLQFGELLADALAARAGAALDLHVTHGSAENLEMLASGEADLGLSLADTANETAASHDLAAIGRVYQNYLQCLVLATSDIASIADLAGRRVSIGAPGSGSSRTTRRLLEAALPAAGGTAPQATELELAAALRALAEGGIDALFWSGGIPTPEITAAASAHPVRVIDLGDAVAPLRAAHPREYLDARIPAGVYGTTRTTATVGISNLLMCRADLARDAARALVDVLVGDATRLVPTGSVGLQYLALDTLIDTGDVPLHPAAMERYREHYR</sequence>
<dbReference type="AlphaFoldDB" id="A0A1H0ZDT4"/>
<dbReference type="STRING" id="1079994.SAMN04488565_1669"/>
<dbReference type="NCBIfam" id="TIGR02122">
    <property type="entry name" value="TRAP_TAXI"/>
    <property type="match status" value="1"/>
</dbReference>
<evidence type="ECO:0000313" key="1">
    <source>
        <dbReference type="EMBL" id="SDQ25598.1"/>
    </source>
</evidence>
<evidence type="ECO:0000313" key="2">
    <source>
        <dbReference type="Proteomes" id="UP000182690"/>
    </source>
</evidence>
<organism evidence="1 2">
    <name type="scientific">Leucobacter chromiiresistens</name>
    <dbReference type="NCBI Taxonomy" id="1079994"/>
    <lineage>
        <taxon>Bacteria</taxon>
        <taxon>Bacillati</taxon>
        <taxon>Actinomycetota</taxon>
        <taxon>Actinomycetes</taxon>
        <taxon>Micrococcales</taxon>
        <taxon>Microbacteriaceae</taxon>
        <taxon>Leucobacter</taxon>
    </lineage>
</organism>
<dbReference type="PROSITE" id="PS51257">
    <property type="entry name" value="PROKAR_LIPOPROTEIN"/>
    <property type="match status" value="1"/>
</dbReference>
<dbReference type="EMBL" id="FNKB01000001">
    <property type="protein sequence ID" value="SDQ25598.1"/>
    <property type="molecule type" value="Genomic_DNA"/>
</dbReference>
<dbReference type="InterPro" id="IPR011852">
    <property type="entry name" value="TRAP_TAXI"/>
</dbReference>
<evidence type="ECO:0008006" key="3">
    <source>
        <dbReference type="Google" id="ProtNLM"/>
    </source>
</evidence>
<proteinExistence type="predicted"/>
<reference evidence="1 2" key="1">
    <citation type="submission" date="2016-10" db="EMBL/GenBank/DDBJ databases">
        <authorList>
            <person name="de Groot N.N."/>
        </authorList>
    </citation>
    <scope>NUCLEOTIDE SEQUENCE [LARGE SCALE GENOMIC DNA]</scope>
    <source>
        <strain evidence="1 2">DSM 22788</strain>
    </source>
</reference>
<dbReference type="eggNOG" id="COG2358">
    <property type="taxonomic scope" value="Bacteria"/>
</dbReference>